<dbReference type="AlphaFoldDB" id="A0A7Y0AD61"/>
<feature type="domain" description="HTH araC/xylS-type" evidence="4">
    <location>
        <begin position="186"/>
        <end position="284"/>
    </location>
</feature>
<dbReference type="SUPFAM" id="SSF46689">
    <property type="entry name" value="Homeodomain-like"/>
    <property type="match status" value="1"/>
</dbReference>
<dbReference type="PANTHER" id="PTHR43280:SF32">
    <property type="entry name" value="TRANSCRIPTIONAL REGULATORY PROTEIN"/>
    <property type="match status" value="1"/>
</dbReference>
<dbReference type="InterPro" id="IPR009057">
    <property type="entry name" value="Homeodomain-like_sf"/>
</dbReference>
<dbReference type="Gene3D" id="2.60.120.10">
    <property type="entry name" value="Jelly Rolls"/>
    <property type="match status" value="1"/>
</dbReference>
<dbReference type="RefSeq" id="WP_169530436.1">
    <property type="nucleotide sequence ID" value="NZ_JABBGH010000001.1"/>
</dbReference>
<dbReference type="GO" id="GO:0043565">
    <property type="term" value="F:sequence-specific DNA binding"/>
    <property type="evidence" value="ECO:0007669"/>
    <property type="project" value="InterPro"/>
</dbReference>
<dbReference type="Proteomes" id="UP000559626">
    <property type="component" value="Unassembled WGS sequence"/>
</dbReference>
<dbReference type="InterPro" id="IPR037923">
    <property type="entry name" value="HTH-like"/>
</dbReference>
<dbReference type="Gene3D" id="1.10.10.60">
    <property type="entry name" value="Homeodomain-like"/>
    <property type="match status" value="1"/>
</dbReference>
<dbReference type="GO" id="GO:0003700">
    <property type="term" value="F:DNA-binding transcription factor activity"/>
    <property type="evidence" value="ECO:0007669"/>
    <property type="project" value="InterPro"/>
</dbReference>
<dbReference type="EMBL" id="JABBGH010000001">
    <property type="protein sequence ID" value="NML65186.1"/>
    <property type="molecule type" value="Genomic_DNA"/>
</dbReference>
<dbReference type="InterPro" id="IPR003313">
    <property type="entry name" value="AraC-bd"/>
</dbReference>
<dbReference type="InterPro" id="IPR014710">
    <property type="entry name" value="RmlC-like_jellyroll"/>
</dbReference>
<dbReference type="PROSITE" id="PS01124">
    <property type="entry name" value="HTH_ARAC_FAMILY_2"/>
    <property type="match status" value="1"/>
</dbReference>
<dbReference type="PRINTS" id="PR00032">
    <property type="entry name" value="HTHARAC"/>
</dbReference>
<evidence type="ECO:0000256" key="1">
    <source>
        <dbReference type="ARBA" id="ARBA00023015"/>
    </source>
</evidence>
<keyword evidence="2" id="KW-0238">DNA-binding</keyword>
<evidence type="ECO:0000313" key="6">
    <source>
        <dbReference type="Proteomes" id="UP000559626"/>
    </source>
</evidence>
<evidence type="ECO:0000313" key="5">
    <source>
        <dbReference type="EMBL" id="NML65186.1"/>
    </source>
</evidence>
<dbReference type="InterPro" id="IPR020449">
    <property type="entry name" value="Tscrpt_reg_AraC-type_HTH"/>
</dbReference>
<dbReference type="Pfam" id="PF02311">
    <property type="entry name" value="AraC_binding"/>
    <property type="match status" value="1"/>
</dbReference>
<proteinExistence type="predicted"/>
<dbReference type="SUPFAM" id="SSF51215">
    <property type="entry name" value="Regulatory protein AraC"/>
    <property type="match status" value="1"/>
</dbReference>
<comment type="caution">
    <text evidence="5">The sequence shown here is derived from an EMBL/GenBank/DDBJ whole genome shotgun (WGS) entry which is preliminary data.</text>
</comment>
<gene>
    <name evidence="5" type="ORF">HHL22_08215</name>
</gene>
<dbReference type="InterPro" id="IPR018060">
    <property type="entry name" value="HTH_AraC"/>
</dbReference>
<protein>
    <submittedName>
        <fullName evidence="5">AraC family transcriptional regulator</fullName>
    </submittedName>
</protein>
<accession>A0A7Y0AD61</accession>
<evidence type="ECO:0000256" key="3">
    <source>
        <dbReference type="ARBA" id="ARBA00023163"/>
    </source>
</evidence>
<evidence type="ECO:0000259" key="4">
    <source>
        <dbReference type="PROSITE" id="PS01124"/>
    </source>
</evidence>
<evidence type="ECO:0000256" key="2">
    <source>
        <dbReference type="ARBA" id="ARBA00023125"/>
    </source>
</evidence>
<sequence length="297" mass="33236">MPRKARVPLHPMQEKFADVYAVPLLADKSVSPPDEVAQPHRHDYYYCLLLKEGTMELEVDFRPVHLGRQMLFLLYPGQIHRVVTTGPARGWYLAFAPALLAAPLRDLLEQRLADPLLLPLTAPAAELLLTLLRQIHLLQGDEQQLFRLPIVQALVQAVGYQVVAAATASEQQVLGQHSARQLELTRAFRQLLRQPAAARPRPADYAAALHVSVRYLNDTVRAVTGFSLTHHLQQELVREAQRLLVQPGLPVSEVAYRLHFDDPKYFSRLFRRVVGTSPGAFRQRGGLAGSPASIVPQ</sequence>
<keyword evidence="6" id="KW-1185">Reference proteome</keyword>
<name>A0A7Y0AD61_9BACT</name>
<keyword evidence="1" id="KW-0805">Transcription regulation</keyword>
<dbReference type="PANTHER" id="PTHR43280">
    <property type="entry name" value="ARAC-FAMILY TRANSCRIPTIONAL REGULATOR"/>
    <property type="match status" value="1"/>
</dbReference>
<dbReference type="SMART" id="SM00342">
    <property type="entry name" value="HTH_ARAC"/>
    <property type="match status" value="1"/>
</dbReference>
<dbReference type="Pfam" id="PF12833">
    <property type="entry name" value="HTH_18"/>
    <property type="match status" value="1"/>
</dbReference>
<organism evidence="5 6">
    <name type="scientific">Hymenobacter polaris</name>
    <dbReference type="NCBI Taxonomy" id="2682546"/>
    <lineage>
        <taxon>Bacteria</taxon>
        <taxon>Pseudomonadati</taxon>
        <taxon>Bacteroidota</taxon>
        <taxon>Cytophagia</taxon>
        <taxon>Cytophagales</taxon>
        <taxon>Hymenobacteraceae</taxon>
        <taxon>Hymenobacter</taxon>
    </lineage>
</organism>
<reference evidence="5 6" key="1">
    <citation type="submission" date="2020-04" db="EMBL/GenBank/DDBJ databases">
        <title>Hymenobacter polaris sp. nov., isolated from Arctic soil.</title>
        <authorList>
            <person name="Dahal R.H."/>
        </authorList>
    </citation>
    <scope>NUCLEOTIDE SEQUENCE [LARGE SCALE GENOMIC DNA]</scope>
    <source>
        <strain evidence="5 6">RP-2-7</strain>
    </source>
</reference>
<keyword evidence="3" id="KW-0804">Transcription</keyword>